<dbReference type="Gene3D" id="3.30.420.40">
    <property type="match status" value="2"/>
</dbReference>
<dbReference type="Proteomes" id="UP001273799">
    <property type="component" value="Unassembled WGS sequence"/>
</dbReference>
<dbReference type="SUPFAM" id="SSF53067">
    <property type="entry name" value="Actin-like ATPase domain"/>
    <property type="match status" value="1"/>
</dbReference>
<name>A0AAW9HUM2_9ACTO</name>
<comment type="similarity">
    <text evidence="1">Belongs to the ROK (NagC/XylR) family.</text>
</comment>
<gene>
    <name evidence="2" type="ORF">R6G71_05205</name>
</gene>
<comment type="caution">
    <text evidence="2">The sequence shown here is derived from an EMBL/GenBank/DDBJ whole genome shotgun (WGS) entry which is preliminary data.</text>
</comment>
<proteinExistence type="inferred from homology"/>
<accession>A0AAW9HUM2</accession>
<organism evidence="2 3">
    <name type="scientific">Actinobaculum suis</name>
    <dbReference type="NCBI Taxonomy" id="1657"/>
    <lineage>
        <taxon>Bacteria</taxon>
        <taxon>Bacillati</taxon>
        <taxon>Actinomycetota</taxon>
        <taxon>Actinomycetes</taxon>
        <taxon>Actinomycetales</taxon>
        <taxon>Actinomycetaceae</taxon>
        <taxon>Actinobaculum</taxon>
    </lineage>
</organism>
<evidence type="ECO:0000256" key="1">
    <source>
        <dbReference type="ARBA" id="ARBA00006479"/>
    </source>
</evidence>
<dbReference type="RefSeq" id="WP_074661356.1">
    <property type="nucleotide sequence ID" value="NZ_FNAU01000003.1"/>
</dbReference>
<dbReference type="InterPro" id="IPR043129">
    <property type="entry name" value="ATPase_NBD"/>
</dbReference>
<reference evidence="2" key="1">
    <citation type="submission" date="2023-10" db="EMBL/GenBank/DDBJ databases">
        <title>Whole Genome based description of the genera Actinobaculum and Actinotignum reveals a complex phylogenetic relationship within the species included in the genus Actinotignum.</title>
        <authorList>
            <person name="Jensen C.S."/>
            <person name="Dargis R."/>
            <person name="Kemp M."/>
            <person name="Christensen J.J."/>
        </authorList>
    </citation>
    <scope>NUCLEOTIDE SEQUENCE</scope>
    <source>
        <strain evidence="2">Actinobaculum_suis_CCUG19206T</strain>
    </source>
</reference>
<evidence type="ECO:0000313" key="2">
    <source>
        <dbReference type="EMBL" id="MDY5153446.1"/>
    </source>
</evidence>
<sequence length="276" mass="29835">MEAVSHKDVRTLAVDCGGGGIKTTLLDAGGFQIGPAHRTEVIYPFSPEALLEIIASDTDFLAQVPGLGREPGLPLYDRITVGMPGMIRHGKVIYTPHYIRRSGPHTRIDPENEAAWNGLDIQAALEERFGVPALVINDSEVAAAGVISGEGLEVVLTFGTGLGSAIVDDGVLAPHLEISHAQMRWGLTYDDVVGEIERIRLGDAAWSRRVLRAVDSLFPVIRWDKLYIGGGNAARITPTVRARFDSRVTFIPNAAGMNGGVRAWSLARRRERPARG</sequence>
<protein>
    <submittedName>
        <fullName evidence="2">ROK family protein</fullName>
    </submittedName>
</protein>
<dbReference type="InterPro" id="IPR000600">
    <property type="entry name" value="ROK"/>
</dbReference>
<evidence type="ECO:0000313" key="3">
    <source>
        <dbReference type="Proteomes" id="UP001273799"/>
    </source>
</evidence>
<dbReference type="EMBL" id="JAWNFU010000002">
    <property type="protein sequence ID" value="MDY5153446.1"/>
    <property type="molecule type" value="Genomic_DNA"/>
</dbReference>
<dbReference type="Pfam" id="PF00480">
    <property type="entry name" value="ROK"/>
    <property type="match status" value="1"/>
</dbReference>
<dbReference type="AlphaFoldDB" id="A0AAW9HUM2"/>